<dbReference type="PANTHER" id="PTHR43133">
    <property type="entry name" value="RNA POLYMERASE ECF-TYPE SIGMA FACTO"/>
    <property type="match status" value="1"/>
</dbReference>
<organism evidence="9 10">
    <name type="scientific">Novosphingobium hassiacum</name>
    <dbReference type="NCBI Taxonomy" id="173676"/>
    <lineage>
        <taxon>Bacteria</taxon>
        <taxon>Pseudomonadati</taxon>
        <taxon>Pseudomonadota</taxon>
        <taxon>Alphaproteobacteria</taxon>
        <taxon>Sphingomonadales</taxon>
        <taxon>Sphingomonadaceae</taxon>
        <taxon>Novosphingobium</taxon>
    </lineage>
</organism>
<dbReference type="SUPFAM" id="SSF88659">
    <property type="entry name" value="Sigma3 and sigma4 domains of RNA polymerase sigma factors"/>
    <property type="match status" value="1"/>
</dbReference>
<dbReference type="InterPro" id="IPR039425">
    <property type="entry name" value="RNA_pol_sigma-70-like"/>
</dbReference>
<evidence type="ECO:0000313" key="10">
    <source>
        <dbReference type="Proteomes" id="UP000562395"/>
    </source>
</evidence>
<dbReference type="GO" id="GO:0003677">
    <property type="term" value="F:DNA binding"/>
    <property type="evidence" value="ECO:0007669"/>
    <property type="project" value="UniProtKB-KW"/>
</dbReference>
<dbReference type="Gene3D" id="1.10.10.10">
    <property type="entry name" value="Winged helix-like DNA-binding domain superfamily/Winged helix DNA-binding domain"/>
    <property type="match status" value="1"/>
</dbReference>
<feature type="domain" description="RNA polymerase sigma-70 region 2" evidence="7">
    <location>
        <begin position="19"/>
        <end position="82"/>
    </location>
</feature>
<dbReference type="EMBL" id="JACICY010000004">
    <property type="protein sequence ID" value="MBB3860870.1"/>
    <property type="molecule type" value="Genomic_DNA"/>
</dbReference>
<dbReference type="Pfam" id="PF08281">
    <property type="entry name" value="Sigma70_r4_2"/>
    <property type="match status" value="1"/>
</dbReference>
<dbReference type="GO" id="GO:0006352">
    <property type="term" value="P:DNA-templated transcription initiation"/>
    <property type="evidence" value="ECO:0007669"/>
    <property type="project" value="InterPro"/>
</dbReference>
<comment type="caution">
    <text evidence="9">The sequence shown here is derived from an EMBL/GenBank/DDBJ whole genome shotgun (WGS) entry which is preliminary data.</text>
</comment>
<sequence length="173" mass="19111">MSPSIPRRMIADEPLGQAFREERSSLMHFLRRQAGPDAAPDLLQEVFARALRSPEAGRLANPGAFLRRIAGNLLIDRARRAKAGVVIVPLDDARDAPCAAEQGLALEAAQLLASYENAVRQMPAKTRQVFLMQRVDGHTYREIHERLGISVATVEYHMMKALSALAKALESSR</sequence>
<evidence type="ECO:0000256" key="2">
    <source>
        <dbReference type="ARBA" id="ARBA00023015"/>
    </source>
</evidence>
<evidence type="ECO:0000313" key="9">
    <source>
        <dbReference type="EMBL" id="MBB3860870.1"/>
    </source>
</evidence>
<dbReference type="RefSeq" id="WP_343057170.1">
    <property type="nucleotide sequence ID" value="NZ_JACICY010000004.1"/>
</dbReference>
<dbReference type="SUPFAM" id="SSF88946">
    <property type="entry name" value="Sigma2 domain of RNA polymerase sigma factors"/>
    <property type="match status" value="1"/>
</dbReference>
<dbReference type="Proteomes" id="UP000562395">
    <property type="component" value="Unassembled WGS sequence"/>
</dbReference>
<dbReference type="InterPro" id="IPR013324">
    <property type="entry name" value="RNA_pol_sigma_r3/r4-like"/>
</dbReference>
<dbReference type="InterPro" id="IPR013249">
    <property type="entry name" value="RNA_pol_sigma70_r4_t2"/>
</dbReference>
<reference evidence="9 10" key="1">
    <citation type="submission" date="2020-08" db="EMBL/GenBank/DDBJ databases">
        <title>Genomic Encyclopedia of Type Strains, Phase IV (KMG-IV): sequencing the most valuable type-strain genomes for metagenomic binning, comparative biology and taxonomic classification.</title>
        <authorList>
            <person name="Goeker M."/>
        </authorList>
    </citation>
    <scope>NUCLEOTIDE SEQUENCE [LARGE SCALE GENOMIC DNA]</scope>
    <source>
        <strain evidence="9 10">DSM 14552</strain>
    </source>
</reference>
<keyword evidence="4 6" id="KW-0238">DNA-binding</keyword>
<evidence type="ECO:0000256" key="6">
    <source>
        <dbReference type="RuleBase" id="RU000716"/>
    </source>
</evidence>
<keyword evidence="10" id="KW-1185">Reference proteome</keyword>
<name>A0A7W6EWD4_9SPHN</name>
<keyword evidence="2 6" id="KW-0805">Transcription regulation</keyword>
<dbReference type="InterPro" id="IPR013325">
    <property type="entry name" value="RNA_pol_sigma_r2"/>
</dbReference>
<keyword evidence="3 6" id="KW-0731">Sigma factor</keyword>
<keyword evidence="5 6" id="KW-0804">Transcription</keyword>
<dbReference type="InterPro" id="IPR036388">
    <property type="entry name" value="WH-like_DNA-bd_sf"/>
</dbReference>
<evidence type="ECO:0000256" key="5">
    <source>
        <dbReference type="ARBA" id="ARBA00023163"/>
    </source>
</evidence>
<dbReference type="PROSITE" id="PS01063">
    <property type="entry name" value="SIGMA70_ECF"/>
    <property type="match status" value="1"/>
</dbReference>
<evidence type="ECO:0000259" key="7">
    <source>
        <dbReference type="Pfam" id="PF04542"/>
    </source>
</evidence>
<accession>A0A7W6EWD4</accession>
<dbReference type="InterPro" id="IPR014284">
    <property type="entry name" value="RNA_pol_sigma-70_dom"/>
</dbReference>
<evidence type="ECO:0000256" key="3">
    <source>
        <dbReference type="ARBA" id="ARBA00023082"/>
    </source>
</evidence>
<protein>
    <recommendedName>
        <fullName evidence="6">RNA polymerase sigma factor</fullName>
    </recommendedName>
</protein>
<dbReference type="PANTHER" id="PTHR43133:SF63">
    <property type="entry name" value="RNA POLYMERASE SIGMA FACTOR FECI-RELATED"/>
    <property type="match status" value="1"/>
</dbReference>
<comment type="similarity">
    <text evidence="1 6">Belongs to the sigma-70 factor family. ECF subfamily.</text>
</comment>
<dbReference type="GO" id="GO:0016987">
    <property type="term" value="F:sigma factor activity"/>
    <property type="evidence" value="ECO:0007669"/>
    <property type="project" value="UniProtKB-KW"/>
</dbReference>
<dbReference type="AlphaFoldDB" id="A0A7W6EWD4"/>
<evidence type="ECO:0000256" key="1">
    <source>
        <dbReference type="ARBA" id="ARBA00010641"/>
    </source>
</evidence>
<evidence type="ECO:0000259" key="8">
    <source>
        <dbReference type="Pfam" id="PF08281"/>
    </source>
</evidence>
<dbReference type="Pfam" id="PF04542">
    <property type="entry name" value="Sigma70_r2"/>
    <property type="match status" value="1"/>
</dbReference>
<dbReference type="Gene3D" id="1.10.1740.10">
    <property type="match status" value="1"/>
</dbReference>
<dbReference type="InterPro" id="IPR007627">
    <property type="entry name" value="RNA_pol_sigma70_r2"/>
</dbReference>
<gene>
    <name evidence="9" type="ORF">GGQ88_002139</name>
</gene>
<feature type="domain" description="RNA polymerase sigma factor 70 region 4 type 2" evidence="8">
    <location>
        <begin position="115"/>
        <end position="165"/>
    </location>
</feature>
<dbReference type="InterPro" id="IPR000838">
    <property type="entry name" value="RNA_pol_sigma70_ECF_CS"/>
</dbReference>
<evidence type="ECO:0000256" key="4">
    <source>
        <dbReference type="ARBA" id="ARBA00023125"/>
    </source>
</evidence>
<dbReference type="NCBIfam" id="TIGR02937">
    <property type="entry name" value="sigma70-ECF"/>
    <property type="match status" value="1"/>
</dbReference>
<proteinExistence type="inferred from homology"/>